<dbReference type="GO" id="GO:0004177">
    <property type="term" value="F:aminopeptidase activity"/>
    <property type="evidence" value="ECO:0007669"/>
    <property type="project" value="TreeGrafter"/>
</dbReference>
<name>A0A3R8YPZ9_9BURK</name>
<accession>A0A3R8YPZ9</accession>
<comment type="caution">
    <text evidence="1">The sequence shown here is derived from an EMBL/GenBank/DDBJ whole genome shotgun (WGS) entry which is preliminary data.</text>
</comment>
<dbReference type="PANTHER" id="PTHR30164:SF2">
    <property type="entry name" value="PROTEIN MTFA"/>
    <property type="match status" value="1"/>
</dbReference>
<dbReference type="InterPro" id="IPR042252">
    <property type="entry name" value="MtfA_N"/>
</dbReference>
<dbReference type="Pfam" id="PF06167">
    <property type="entry name" value="Peptidase_M90"/>
    <property type="match status" value="1"/>
</dbReference>
<dbReference type="GO" id="GO:0008237">
    <property type="term" value="F:metallopeptidase activity"/>
    <property type="evidence" value="ECO:0007669"/>
    <property type="project" value="InterPro"/>
</dbReference>
<gene>
    <name evidence="1" type="ORF">EIP75_03990</name>
</gene>
<sequence>MSLLDHLARHLPLSWRSESSILRHRAIPDALWAQTLAHYPFLAWRSLEQQQRLRALSTLFLARKRFVPAGGLEISDEMAVAIAAQACLPVLRLGLGAYAHMGHIVVHPDQVVAHREVMDEAGVVHQYDEVLAGEAMPDGPVMLSWHDVQQARNLEHGYNVVVHEFAHALDMIGGELNGTPPLPADISKAQWQDVMWQGFDRHSEALARGEDTWLDPYAAEAGLVEFFPVVTEAFFVAPWALRADFADVYALLARFFGEDPAALIASGGTTPEHLDRRISPGALKA</sequence>
<proteinExistence type="predicted"/>
<dbReference type="CDD" id="cd20169">
    <property type="entry name" value="Peptidase_M90_mtfA"/>
    <property type="match status" value="1"/>
</dbReference>
<dbReference type="RefSeq" id="WP_125241953.1">
    <property type="nucleotide sequence ID" value="NZ_RSED01000003.1"/>
</dbReference>
<dbReference type="EMBL" id="RSED01000003">
    <property type="protein sequence ID" value="RRS05384.1"/>
    <property type="molecule type" value="Genomic_DNA"/>
</dbReference>
<dbReference type="PANTHER" id="PTHR30164">
    <property type="entry name" value="MTFA PEPTIDASE"/>
    <property type="match status" value="1"/>
</dbReference>
<dbReference type="InterPro" id="IPR024079">
    <property type="entry name" value="MetalloPept_cat_dom_sf"/>
</dbReference>
<evidence type="ECO:0000313" key="1">
    <source>
        <dbReference type="EMBL" id="RRS05384.1"/>
    </source>
</evidence>
<reference evidence="1 2" key="1">
    <citation type="submission" date="2018-12" db="EMBL/GenBank/DDBJ databases">
        <title>The whole draft genome of Aquabacterium sp. SJQ9.</title>
        <authorList>
            <person name="Sun L."/>
            <person name="Gao X."/>
            <person name="Chen W."/>
            <person name="Huang K."/>
        </authorList>
    </citation>
    <scope>NUCLEOTIDE SEQUENCE [LARGE SCALE GENOMIC DNA]</scope>
    <source>
        <strain evidence="1 2">SJQ9</strain>
    </source>
</reference>
<dbReference type="OrthoDB" id="9786424at2"/>
<dbReference type="Gene3D" id="1.10.472.150">
    <property type="entry name" value="Glucose-regulated metallo-peptidase M90, N-terminal domain"/>
    <property type="match status" value="1"/>
</dbReference>
<dbReference type="Gene3D" id="3.40.390.10">
    <property type="entry name" value="Collagenase (Catalytic Domain)"/>
    <property type="match status" value="1"/>
</dbReference>
<dbReference type="SUPFAM" id="SSF55486">
    <property type="entry name" value="Metalloproteases ('zincins'), catalytic domain"/>
    <property type="match status" value="1"/>
</dbReference>
<protein>
    <submittedName>
        <fullName evidence="1">Zinc-dependent peptidase</fullName>
    </submittedName>
</protein>
<keyword evidence="2" id="KW-1185">Reference proteome</keyword>
<evidence type="ECO:0000313" key="2">
    <source>
        <dbReference type="Proteomes" id="UP000269265"/>
    </source>
</evidence>
<dbReference type="InterPro" id="IPR010384">
    <property type="entry name" value="MtfA_fam"/>
</dbReference>
<dbReference type="AlphaFoldDB" id="A0A3R8YPZ9"/>
<dbReference type="Proteomes" id="UP000269265">
    <property type="component" value="Unassembled WGS sequence"/>
</dbReference>
<dbReference type="GO" id="GO:0005829">
    <property type="term" value="C:cytosol"/>
    <property type="evidence" value="ECO:0007669"/>
    <property type="project" value="TreeGrafter"/>
</dbReference>
<organism evidence="1 2">
    <name type="scientific">Aquabacterium soli</name>
    <dbReference type="NCBI Taxonomy" id="2493092"/>
    <lineage>
        <taxon>Bacteria</taxon>
        <taxon>Pseudomonadati</taxon>
        <taxon>Pseudomonadota</taxon>
        <taxon>Betaproteobacteria</taxon>
        <taxon>Burkholderiales</taxon>
        <taxon>Aquabacterium</taxon>
    </lineage>
</organism>